<accession>A0A853IAG4</accession>
<dbReference type="PANTHER" id="PTHR35936">
    <property type="entry name" value="MEMBRANE-BOUND LYTIC MUREIN TRANSGLYCOSYLASE F"/>
    <property type="match status" value="1"/>
</dbReference>
<gene>
    <name evidence="5" type="ORF">H0A36_12490</name>
</gene>
<keyword evidence="3" id="KW-0812">Transmembrane</keyword>
<dbReference type="Pfam" id="PF00497">
    <property type="entry name" value="SBP_bac_3"/>
    <property type="match status" value="1"/>
</dbReference>
<evidence type="ECO:0000259" key="4">
    <source>
        <dbReference type="SMART" id="SM00062"/>
    </source>
</evidence>
<dbReference type="AlphaFoldDB" id="A0A853IAG4"/>
<evidence type="ECO:0000256" key="2">
    <source>
        <dbReference type="ARBA" id="ARBA00022729"/>
    </source>
</evidence>
<protein>
    <submittedName>
        <fullName evidence="5">Transporter substrate-binding domain-containing protein</fullName>
    </submittedName>
</protein>
<dbReference type="Gene3D" id="3.40.190.10">
    <property type="entry name" value="Periplasmic binding protein-like II"/>
    <property type="match status" value="2"/>
</dbReference>
<keyword evidence="3" id="KW-1133">Transmembrane helix</keyword>
<name>A0A853IAG4_9GAMM</name>
<comment type="caution">
    <text evidence="5">The sequence shown here is derived from an EMBL/GenBank/DDBJ whole genome shotgun (WGS) entry which is preliminary data.</text>
</comment>
<reference evidence="5 6" key="1">
    <citation type="submission" date="2020-07" db="EMBL/GenBank/DDBJ databases">
        <title>Endozoicomonas sp. nov., isolated from sediment.</title>
        <authorList>
            <person name="Gu T."/>
        </authorList>
    </citation>
    <scope>NUCLEOTIDE SEQUENCE [LARGE SCALE GENOMIC DNA]</scope>
    <source>
        <strain evidence="5 6">SM1973</strain>
    </source>
</reference>
<dbReference type="RefSeq" id="WP_180568858.1">
    <property type="nucleotide sequence ID" value="NZ_JACCKB010000018.1"/>
</dbReference>
<sequence>MLNHLKSNKSTTYFIGILFIIIYCNTAYSNQPVKVVGTPEKPFRYSAANGEIIGIDAEILKIVFNKLSIASEFRLINVGSRIIKFAQEGKVDVVMSFSRKESRESYLIYPQIAYKEFTWNFFIRKEDENKIIYNSLKDLANLTIGATQDWAYTPEFWQAELKLDIVSNNDLHIPKLLKKRIDIVPLNTFPTLLILQEQGLMNRISFLPKPLKAKPYYNAFSRASKNPNLKKVIDNYDPIVKQLIDSGEVKKLYKKHLGIDRL</sequence>
<dbReference type="SUPFAM" id="SSF53850">
    <property type="entry name" value="Periplasmic binding protein-like II"/>
    <property type="match status" value="1"/>
</dbReference>
<dbReference type="InterPro" id="IPR001638">
    <property type="entry name" value="Solute-binding_3/MltF_N"/>
</dbReference>
<feature type="domain" description="Solute-binding protein family 3/N-terminal" evidence="4">
    <location>
        <begin position="33"/>
        <end position="260"/>
    </location>
</feature>
<dbReference type="SMART" id="SM00062">
    <property type="entry name" value="PBPb"/>
    <property type="match status" value="1"/>
</dbReference>
<keyword evidence="2" id="KW-0732">Signal</keyword>
<proteinExistence type="inferred from homology"/>
<dbReference type="EMBL" id="JACCKB010000018">
    <property type="protein sequence ID" value="NYZ66831.1"/>
    <property type="molecule type" value="Genomic_DNA"/>
</dbReference>
<evidence type="ECO:0000313" key="6">
    <source>
        <dbReference type="Proteomes" id="UP000569732"/>
    </source>
</evidence>
<keyword evidence="3" id="KW-0472">Membrane</keyword>
<feature type="transmembrane region" description="Helical" evidence="3">
    <location>
        <begin position="12"/>
        <end position="28"/>
    </location>
</feature>
<evidence type="ECO:0000313" key="5">
    <source>
        <dbReference type="EMBL" id="NYZ66831.1"/>
    </source>
</evidence>
<dbReference type="PANTHER" id="PTHR35936:SF25">
    <property type="entry name" value="ABC TRANSPORTER SUBSTRATE-BINDING PROTEIN"/>
    <property type="match status" value="1"/>
</dbReference>
<evidence type="ECO:0000256" key="3">
    <source>
        <dbReference type="SAM" id="Phobius"/>
    </source>
</evidence>
<comment type="similarity">
    <text evidence="1">Belongs to the bacterial solute-binding protein 3 family.</text>
</comment>
<dbReference type="Proteomes" id="UP000569732">
    <property type="component" value="Unassembled WGS sequence"/>
</dbReference>
<organism evidence="5 6">
    <name type="scientific">Spartinivicinus marinus</name>
    <dbReference type="NCBI Taxonomy" id="2994442"/>
    <lineage>
        <taxon>Bacteria</taxon>
        <taxon>Pseudomonadati</taxon>
        <taxon>Pseudomonadota</taxon>
        <taxon>Gammaproteobacteria</taxon>
        <taxon>Oceanospirillales</taxon>
        <taxon>Zooshikellaceae</taxon>
        <taxon>Spartinivicinus</taxon>
    </lineage>
</organism>
<evidence type="ECO:0000256" key="1">
    <source>
        <dbReference type="ARBA" id="ARBA00010333"/>
    </source>
</evidence>
<keyword evidence="6" id="KW-1185">Reference proteome</keyword>